<dbReference type="GO" id="GO:0046872">
    <property type="term" value="F:metal ion binding"/>
    <property type="evidence" value="ECO:0007669"/>
    <property type="project" value="UniProtKB-KW"/>
</dbReference>
<dbReference type="Pfam" id="PF05343">
    <property type="entry name" value="Peptidase_M42"/>
    <property type="match status" value="1"/>
</dbReference>
<keyword evidence="3" id="KW-0031">Aminopeptidase</keyword>
<dbReference type="InterPro" id="IPR008007">
    <property type="entry name" value="Peptidase_M42"/>
</dbReference>
<organism evidence="3 4">
    <name type="scientific">Roseivirga pacifica</name>
    <dbReference type="NCBI Taxonomy" id="1267423"/>
    <lineage>
        <taxon>Bacteria</taxon>
        <taxon>Pseudomonadati</taxon>
        <taxon>Bacteroidota</taxon>
        <taxon>Cytophagia</taxon>
        <taxon>Cytophagales</taxon>
        <taxon>Roseivirgaceae</taxon>
        <taxon>Roseivirga</taxon>
    </lineage>
</organism>
<name>A0A1I0NFF3_9BACT</name>
<dbReference type="PANTHER" id="PTHR32481">
    <property type="entry name" value="AMINOPEPTIDASE"/>
    <property type="match status" value="1"/>
</dbReference>
<protein>
    <submittedName>
        <fullName evidence="3">Putative aminopeptidase FrvX</fullName>
    </submittedName>
</protein>
<dbReference type="GO" id="GO:0004177">
    <property type="term" value="F:aminopeptidase activity"/>
    <property type="evidence" value="ECO:0007669"/>
    <property type="project" value="UniProtKB-KW"/>
</dbReference>
<keyword evidence="4" id="KW-1185">Reference proteome</keyword>
<proteinExistence type="predicted"/>
<dbReference type="PANTHER" id="PTHR32481:SF0">
    <property type="entry name" value="AMINOPEPTIDASE YPDE-RELATED"/>
    <property type="match status" value="1"/>
</dbReference>
<dbReference type="STRING" id="1267423.SAMN05216290_1140"/>
<keyword evidence="3" id="KW-0645">Protease</keyword>
<dbReference type="AlphaFoldDB" id="A0A1I0NFF3"/>
<keyword evidence="1" id="KW-0479">Metal-binding</keyword>
<sequence length="304" mass="33841">MNFELLKTMCGIHAPSGNEGAMKEFLLAYIEKNKASWAVQPEVYHGDGFQDCIVLKFGTPRTAVFAHMDSIGFTVRYQNQLVAIGGPQAETGYVLTGEDALGPIECELLEDDGDLSYKFARGIQRGTDLVFKCDFRETEDYVQSCYLDNRLGVFNALKVAETLENGVIAFTCWEEHGGGSVPYIAKFISEKWGVHQALISDITWVTEGVVHGEGVAISMRDRNVPRRSFVNKIIQIAEASGVPYQLEVEGAGSSDGRELQVSPYPFDWCFIGAPEDNVHSPDEIVHKKDIVCMIELYQRLLEKL</sequence>
<dbReference type="EMBL" id="FOIR01000001">
    <property type="protein sequence ID" value="SEV99756.1"/>
    <property type="molecule type" value="Genomic_DNA"/>
</dbReference>
<evidence type="ECO:0000313" key="4">
    <source>
        <dbReference type="Proteomes" id="UP000199437"/>
    </source>
</evidence>
<keyword evidence="2" id="KW-0378">Hydrolase</keyword>
<dbReference type="GeneID" id="99985871"/>
<evidence type="ECO:0000313" key="3">
    <source>
        <dbReference type="EMBL" id="SEV99756.1"/>
    </source>
</evidence>
<dbReference type="InterPro" id="IPR051464">
    <property type="entry name" value="Peptidase_M42_aminopept"/>
</dbReference>
<gene>
    <name evidence="3" type="ORF">SAMN05216290_1140</name>
</gene>
<dbReference type="Gene3D" id="3.40.630.10">
    <property type="entry name" value="Zn peptidases"/>
    <property type="match status" value="2"/>
</dbReference>
<accession>A0A1I0NFF3</accession>
<dbReference type="Proteomes" id="UP000199437">
    <property type="component" value="Unassembled WGS sequence"/>
</dbReference>
<evidence type="ECO:0000256" key="2">
    <source>
        <dbReference type="ARBA" id="ARBA00022801"/>
    </source>
</evidence>
<evidence type="ECO:0000256" key="1">
    <source>
        <dbReference type="ARBA" id="ARBA00022723"/>
    </source>
</evidence>
<dbReference type="RefSeq" id="WP_090257543.1">
    <property type="nucleotide sequence ID" value="NZ_FOIR01000001.1"/>
</dbReference>
<dbReference type="SUPFAM" id="SSF53187">
    <property type="entry name" value="Zn-dependent exopeptidases"/>
    <property type="match status" value="1"/>
</dbReference>
<reference evidence="4" key="1">
    <citation type="submission" date="2016-10" db="EMBL/GenBank/DDBJ databases">
        <authorList>
            <person name="Varghese N."/>
            <person name="Submissions S."/>
        </authorList>
    </citation>
    <scope>NUCLEOTIDE SEQUENCE [LARGE SCALE GENOMIC DNA]</scope>
    <source>
        <strain evidence="4">CGMCC 1.12402</strain>
    </source>
</reference>
<dbReference type="OrthoDB" id="867380at2"/>